<evidence type="ECO:0000313" key="1">
    <source>
        <dbReference type="EMBL" id="SCU96726.1"/>
    </source>
</evidence>
<dbReference type="AlphaFoldDB" id="A0A1G4K005"/>
<protein>
    <submittedName>
        <fullName evidence="1">LAME_0F17216g1_1</fullName>
    </submittedName>
</protein>
<dbReference type="Proteomes" id="UP000191144">
    <property type="component" value="Chromosome F"/>
</dbReference>
<gene>
    <name evidence="1" type="ORF">LAME_0F17216G</name>
</gene>
<proteinExistence type="predicted"/>
<name>A0A1G4K005_9SACH</name>
<accession>A0A1G4K005</accession>
<reference evidence="2" key="1">
    <citation type="submission" date="2016-03" db="EMBL/GenBank/DDBJ databases">
        <authorList>
            <person name="Devillers Hugo."/>
        </authorList>
    </citation>
    <scope>NUCLEOTIDE SEQUENCE [LARGE SCALE GENOMIC DNA]</scope>
</reference>
<evidence type="ECO:0000313" key="2">
    <source>
        <dbReference type="Proteomes" id="UP000191144"/>
    </source>
</evidence>
<keyword evidence="2" id="KW-1185">Reference proteome</keyword>
<dbReference type="EMBL" id="LT598477">
    <property type="protein sequence ID" value="SCU96726.1"/>
    <property type="molecule type" value="Genomic_DNA"/>
</dbReference>
<organism evidence="1 2">
    <name type="scientific">Lachancea meyersii CBS 8951</name>
    <dbReference type="NCBI Taxonomy" id="1266667"/>
    <lineage>
        <taxon>Eukaryota</taxon>
        <taxon>Fungi</taxon>
        <taxon>Dikarya</taxon>
        <taxon>Ascomycota</taxon>
        <taxon>Saccharomycotina</taxon>
        <taxon>Saccharomycetes</taxon>
        <taxon>Saccharomycetales</taxon>
        <taxon>Saccharomycetaceae</taxon>
        <taxon>Lachancea</taxon>
    </lineage>
</organism>
<dbReference type="OrthoDB" id="4039633at2759"/>
<sequence length="72" mass="8125">MSGTKCPQCDVELKKCLIQQNYSMVMCPNLACSYPFNERDALSSTVYTKDSEILDAAKKRLRQEEQKDGGES</sequence>